<evidence type="ECO:0000313" key="2">
    <source>
        <dbReference type="EMBL" id="MCZ8513400.1"/>
    </source>
</evidence>
<reference evidence="2 3" key="1">
    <citation type="submission" date="2022-12" db="EMBL/GenBank/DDBJ databases">
        <title>Draft genome sequence of Paenibacillus sp. dW9.</title>
        <authorList>
            <person name="Choi E.-W."/>
            <person name="Kim D.-U."/>
        </authorList>
    </citation>
    <scope>NUCLEOTIDE SEQUENCE [LARGE SCALE GENOMIC DNA]</scope>
    <source>
        <strain evidence="3">dW9</strain>
    </source>
</reference>
<keyword evidence="3" id="KW-1185">Reference proteome</keyword>
<evidence type="ECO:0000259" key="1">
    <source>
        <dbReference type="Pfam" id="PF06527"/>
    </source>
</evidence>
<dbReference type="Pfam" id="PF06527">
    <property type="entry name" value="TniQ"/>
    <property type="match status" value="1"/>
</dbReference>
<proteinExistence type="predicted"/>
<sequence>MYQNQLLITPKPNLDESLRGFVRRTTEENHYKEPMWIYKLAGWKLYNKTLNLIFPSQVIDFDIPKEVFRLEGEEIKKMILGFRISENYFELPHNMQFLFRQFGSCLTRPRICPLCLGDRNIHSLLWELSLFVACPIHKCLLIEECEKCEKLINPVKFDFFRCECGFDFKNSNVIKVHGELSNYLMERLLGSSKSESNEVLGQLSLENLYYLLIFSVRWVNGGNGKKHSHASQPLKNGNLYTACERAFQIYENWPISFYKLIDESRLLALSGIAKRNLKHMIKSSYFDNFLGLTGFDFIELVLEEYLQTYWTSGFINKDNNKIKLIDIPRKKSKKGISGKEAVRLLGLSQEQVRRIIEKEILTPIVDCKIEGKAEYSFNEEDIIDFIRQIEGRCSSIHSDSLISFRDATKLCFTYDLDLTDFLVMLQLGIINPSQIDSFALGLNKFYFDVNELSNILLGDFLRCEDISKDLGVKHSSVLRWVNNGFIKVSKVNKKNRQLINMKDYFEFKNNYIPAVEIVKTGITKYKSTEKLLRELKKSGITPVNEKIVSDDLYLLKRTSNLEQFILENKA</sequence>
<evidence type="ECO:0000313" key="3">
    <source>
        <dbReference type="Proteomes" id="UP001527882"/>
    </source>
</evidence>
<organism evidence="2 3">
    <name type="scientific">Paenibacillus gyeongsangnamensis</name>
    <dbReference type="NCBI Taxonomy" id="3388067"/>
    <lineage>
        <taxon>Bacteria</taxon>
        <taxon>Bacillati</taxon>
        <taxon>Bacillota</taxon>
        <taxon>Bacilli</taxon>
        <taxon>Bacillales</taxon>
        <taxon>Paenibacillaceae</taxon>
        <taxon>Paenibacillus</taxon>
    </lineage>
</organism>
<feature type="domain" description="TniQ" evidence="1">
    <location>
        <begin position="107"/>
        <end position="141"/>
    </location>
</feature>
<gene>
    <name evidence="2" type="ORF">O9H85_13370</name>
</gene>
<protein>
    <submittedName>
        <fullName evidence="2">TniQ family protein</fullName>
    </submittedName>
</protein>
<dbReference type="InterPro" id="IPR009492">
    <property type="entry name" value="TniQ"/>
</dbReference>
<dbReference type="RefSeq" id="WP_269881918.1">
    <property type="nucleotide sequence ID" value="NZ_JAQAGZ010000008.1"/>
</dbReference>
<dbReference type="Proteomes" id="UP001527882">
    <property type="component" value="Unassembled WGS sequence"/>
</dbReference>
<comment type="caution">
    <text evidence="2">The sequence shown here is derived from an EMBL/GenBank/DDBJ whole genome shotgun (WGS) entry which is preliminary data.</text>
</comment>
<accession>A0ABT4Q9P7</accession>
<name>A0ABT4Q9P7_9BACL</name>
<dbReference type="EMBL" id="JAQAGZ010000008">
    <property type="protein sequence ID" value="MCZ8513400.1"/>
    <property type="molecule type" value="Genomic_DNA"/>
</dbReference>